<gene>
    <name evidence="1" type="ORF">P73_2468</name>
</gene>
<dbReference type="KEGG" id="cid:P73_2468"/>
<dbReference type="EMBL" id="CP004393">
    <property type="protein sequence ID" value="AJE47183.1"/>
    <property type="molecule type" value="Genomic_DNA"/>
</dbReference>
<dbReference type="Gene3D" id="4.10.410.40">
    <property type="match status" value="1"/>
</dbReference>
<evidence type="ECO:0000313" key="1">
    <source>
        <dbReference type="EMBL" id="AJE47183.1"/>
    </source>
</evidence>
<organism evidence="1 2">
    <name type="scientific">Celeribacter indicus</name>
    <dbReference type="NCBI Taxonomy" id="1208324"/>
    <lineage>
        <taxon>Bacteria</taxon>
        <taxon>Pseudomonadati</taxon>
        <taxon>Pseudomonadota</taxon>
        <taxon>Alphaproteobacteria</taxon>
        <taxon>Rhodobacterales</taxon>
        <taxon>Roseobacteraceae</taxon>
        <taxon>Celeribacter</taxon>
    </lineage>
</organism>
<keyword evidence="2" id="KW-1185">Reference proteome</keyword>
<sequence length="161" mass="16915">MIYATNGAKIYIGAAVEVLGEDVVESDFASQPWVEIGEASSIGTLGDTASEITFEGLSHSRTRRLKGTRDGGTMELAFGLDAADTGQIALKAAEKTKDNYAFRVVMNDAPAGGGTPSERLFAAMVSSATEVLDETNSVMMLNSSLWVNSNIVRIDAAESGS</sequence>
<dbReference type="HOGENOM" id="CLU_136204_1_0_5"/>
<name>A0A0B5DUW0_9RHOB</name>
<reference evidence="1 2" key="1">
    <citation type="journal article" date="2014" name="Int. J. Syst. Evol. Microbiol.">
        <title>Celeribacter indicus sp. nov., a polycyclic aromatic hydrocarbon-degrading bacterium from deep-sea sediment and reclassification of Huaishuia halophila as Celeribacter halophilus comb. nov.</title>
        <authorList>
            <person name="Lai Q."/>
            <person name="Cao J."/>
            <person name="Yuan J."/>
            <person name="Li F."/>
            <person name="Shao Z."/>
        </authorList>
    </citation>
    <scope>NUCLEOTIDE SEQUENCE [LARGE SCALE GENOMIC DNA]</scope>
    <source>
        <strain evidence="1">P73</strain>
    </source>
</reference>
<proteinExistence type="predicted"/>
<dbReference type="STRING" id="1208324.P73_2468"/>
<evidence type="ECO:0000313" key="2">
    <source>
        <dbReference type="Proteomes" id="UP000031521"/>
    </source>
</evidence>
<dbReference type="OrthoDB" id="6976379at2"/>
<protein>
    <submittedName>
        <fullName evidence="1">Uncharacterized protein</fullName>
    </submittedName>
</protein>
<dbReference type="Proteomes" id="UP000031521">
    <property type="component" value="Chromosome"/>
</dbReference>
<dbReference type="RefSeq" id="WP_043869800.1">
    <property type="nucleotide sequence ID" value="NZ_CP004393.1"/>
</dbReference>
<dbReference type="AlphaFoldDB" id="A0A0B5DUW0"/>
<accession>A0A0B5DUW0</accession>